<name>A0A6N9TQA6_DISTH</name>
<dbReference type="PANTHER" id="PTHR44591">
    <property type="entry name" value="STRESS RESPONSE REGULATOR PROTEIN 1"/>
    <property type="match status" value="1"/>
</dbReference>
<dbReference type="Pfam" id="PF00072">
    <property type="entry name" value="Response_reg"/>
    <property type="match status" value="1"/>
</dbReference>
<dbReference type="PANTHER" id="PTHR44591:SF3">
    <property type="entry name" value="RESPONSE REGULATORY DOMAIN-CONTAINING PROTEIN"/>
    <property type="match status" value="1"/>
</dbReference>
<gene>
    <name evidence="4" type="ORF">G3N55_01960</name>
</gene>
<dbReference type="RefSeq" id="WP_163297771.1">
    <property type="nucleotide sequence ID" value="NZ_JAAGRR010000011.1"/>
</dbReference>
<reference evidence="4 5" key="1">
    <citation type="submission" date="2020-02" db="EMBL/GenBank/DDBJ databases">
        <title>Comparative genomics of sulfur disproportionating microorganisms.</title>
        <authorList>
            <person name="Ward L.M."/>
            <person name="Bertran E."/>
            <person name="Johnston D.T."/>
        </authorList>
    </citation>
    <scope>NUCLEOTIDE SEQUENCE [LARGE SCALE GENOMIC DNA]</scope>
    <source>
        <strain evidence="4 5">DSM 100025</strain>
    </source>
</reference>
<proteinExistence type="predicted"/>
<dbReference type="Pfam" id="PF14332">
    <property type="entry name" value="DUF4388"/>
    <property type="match status" value="1"/>
</dbReference>
<evidence type="ECO:0000313" key="5">
    <source>
        <dbReference type="Proteomes" id="UP000469346"/>
    </source>
</evidence>
<dbReference type="AlphaFoldDB" id="A0A6N9TQA6"/>
<feature type="domain" description="Response regulatory" evidence="3">
    <location>
        <begin position="3"/>
        <end position="119"/>
    </location>
</feature>
<keyword evidence="1 2" id="KW-0597">Phosphoprotein</keyword>
<dbReference type="InterPro" id="IPR025497">
    <property type="entry name" value="PatA-like_N"/>
</dbReference>
<accession>A0A6N9TQA6</accession>
<feature type="modified residue" description="4-aspartylphosphate" evidence="2">
    <location>
        <position position="54"/>
    </location>
</feature>
<dbReference type="Gene3D" id="3.40.50.2300">
    <property type="match status" value="1"/>
</dbReference>
<dbReference type="InterPro" id="IPR011006">
    <property type="entry name" value="CheY-like_superfamily"/>
</dbReference>
<organism evidence="4 5">
    <name type="scientific">Dissulfurirhabdus thermomarina</name>
    <dbReference type="NCBI Taxonomy" id="1765737"/>
    <lineage>
        <taxon>Bacteria</taxon>
        <taxon>Deltaproteobacteria</taxon>
        <taxon>Dissulfurirhabdaceae</taxon>
        <taxon>Dissulfurirhabdus</taxon>
    </lineage>
</organism>
<dbReference type="InterPro" id="IPR050595">
    <property type="entry name" value="Bact_response_regulator"/>
</dbReference>
<dbReference type="InterPro" id="IPR001789">
    <property type="entry name" value="Sig_transdc_resp-reg_receiver"/>
</dbReference>
<keyword evidence="5" id="KW-1185">Reference proteome</keyword>
<dbReference type="CDD" id="cd00156">
    <property type="entry name" value="REC"/>
    <property type="match status" value="1"/>
</dbReference>
<dbReference type="EMBL" id="JAAGRR010000011">
    <property type="protein sequence ID" value="NDY41617.1"/>
    <property type="molecule type" value="Genomic_DNA"/>
</dbReference>
<dbReference type="Proteomes" id="UP000469346">
    <property type="component" value="Unassembled WGS sequence"/>
</dbReference>
<dbReference type="SMART" id="SM00448">
    <property type="entry name" value="REC"/>
    <property type="match status" value="1"/>
</dbReference>
<comment type="caution">
    <text evidence="4">The sequence shown here is derived from an EMBL/GenBank/DDBJ whole genome shotgun (WGS) entry which is preliminary data.</text>
</comment>
<dbReference type="PROSITE" id="PS50110">
    <property type="entry name" value="RESPONSE_REGULATORY"/>
    <property type="match status" value="1"/>
</dbReference>
<dbReference type="GO" id="GO:0000160">
    <property type="term" value="P:phosphorelay signal transduction system"/>
    <property type="evidence" value="ECO:0007669"/>
    <property type="project" value="InterPro"/>
</dbReference>
<evidence type="ECO:0000256" key="1">
    <source>
        <dbReference type="ARBA" id="ARBA00022553"/>
    </source>
</evidence>
<protein>
    <submittedName>
        <fullName evidence="4">Response regulator</fullName>
    </submittedName>
</protein>
<evidence type="ECO:0000256" key="2">
    <source>
        <dbReference type="PROSITE-ProRule" id="PRU00169"/>
    </source>
</evidence>
<dbReference type="SUPFAM" id="SSF52172">
    <property type="entry name" value="CheY-like"/>
    <property type="match status" value="1"/>
</dbReference>
<sequence length="386" mass="43178">MKHVLIVDDEESLLLTLQEGLQAYSDQFRVITARDGQEAVYTLSHKPVDLVVTDLKMPKMGGLRLLAYMSRNHPEVPVIVMTAYGTHEIERQIEELGYDRYLEKPLDFDVLTHRIFDALKSAEKKGHIKGITIDTFLQLVEMEKKTYTLKIEHKGRFGFMYFRDGEILDAETGGLTGEEAAYEIISWYEPAIKIFSGCRKKKKNIEVPLTHLLMEGFRIRDERGPDVDEGQAEMEVEVEMEAPEPDEPPEAAGDPRQARRAALAEGFESLLEELRTVKGYVASAILSFTGELLVGHTFDKHLDLGLIGATLNDVFRSTDDACGRIGFETCETAAYTTPGGVLLMCGSAPGAEVRFHLMAVLKPDGNQALMKIKLRNLLPVITNMLS</sequence>
<evidence type="ECO:0000313" key="4">
    <source>
        <dbReference type="EMBL" id="NDY41617.1"/>
    </source>
</evidence>
<evidence type="ECO:0000259" key="3">
    <source>
        <dbReference type="PROSITE" id="PS50110"/>
    </source>
</evidence>